<proteinExistence type="predicted"/>
<dbReference type="AlphaFoldDB" id="A0A3D8H294"/>
<gene>
    <name evidence="1" type="ORF">DXI23_14440</name>
</gene>
<evidence type="ECO:0000313" key="1">
    <source>
        <dbReference type="EMBL" id="RDU40396.1"/>
    </source>
</evidence>
<reference evidence="1 2" key="1">
    <citation type="submission" date="2018-08" db="EMBL/GenBank/DDBJ databases">
        <title>Genome sequence of Marinobacter flavimaris KCTC 12185.</title>
        <authorList>
            <person name="Chun J."/>
            <person name="Kim B.-Y."/>
            <person name="Choi S.-B."/>
            <person name="Kwak M.-J."/>
        </authorList>
    </citation>
    <scope>NUCLEOTIDE SEQUENCE [LARGE SCALE GENOMIC DNA]</scope>
    <source>
        <strain evidence="1 2">KCTC 12185</strain>
    </source>
</reference>
<comment type="caution">
    <text evidence="1">The sequence shown here is derived from an EMBL/GenBank/DDBJ whole genome shotgun (WGS) entry which is preliminary data.</text>
</comment>
<organism evidence="1 2">
    <name type="scientific">Marinobacter flavimaris</name>
    <dbReference type="NCBI Taxonomy" id="262076"/>
    <lineage>
        <taxon>Bacteria</taxon>
        <taxon>Pseudomonadati</taxon>
        <taxon>Pseudomonadota</taxon>
        <taxon>Gammaproteobacteria</taxon>
        <taxon>Pseudomonadales</taxon>
        <taxon>Marinobacteraceae</taxon>
        <taxon>Marinobacter</taxon>
    </lineage>
</organism>
<dbReference type="Proteomes" id="UP000256431">
    <property type="component" value="Unassembled WGS sequence"/>
</dbReference>
<keyword evidence="2" id="KW-1185">Reference proteome</keyword>
<dbReference type="RefSeq" id="WP_104270902.1">
    <property type="nucleotide sequence ID" value="NZ_PSSW01000006.1"/>
</dbReference>
<dbReference type="InterPro" id="IPR038695">
    <property type="entry name" value="Saro_0823-like_sf"/>
</dbReference>
<dbReference type="Gene3D" id="2.60.120.1140">
    <property type="entry name" value="Protein of unknown function DUF192"/>
    <property type="match status" value="1"/>
</dbReference>
<protein>
    <submittedName>
        <fullName evidence="1">DUF192 domain-containing protein</fullName>
    </submittedName>
</protein>
<evidence type="ECO:0000313" key="2">
    <source>
        <dbReference type="Proteomes" id="UP000256431"/>
    </source>
</evidence>
<accession>A0A3D8H294</accession>
<dbReference type="Pfam" id="PF02643">
    <property type="entry name" value="DUF192"/>
    <property type="match status" value="1"/>
</dbReference>
<sequence length="134" mass="15326">MPVSKGFTRRAEEKLVLFDATYRRSTLESGNGYCITIGHADTWMKRLMGFKKEGLARTIDGLLIYPCSSIHTIGMTFEIDVYFLDKKRRLIRSYFNVRSGRCLFVPGAKYVLELKAGEVVSPVLKVGEYLNFEQ</sequence>
<name>A0A3D8H294_9GAMM</name>
<dbReference type="EMBL" id="QRDH01000006">
    <property type="protein sequence ID" value="RDU40396.1"/>
    <property type="molecule type" value="Genomic_DNA"/>
</dbReference>
<dbReference type="InterPro" id="IPR003795">
    <property type="entry name" value="DUF192"/>
</dbReference>